<proteinExistence type="predicted"/>
<dbReference type="InParanoid" id="I7LUR5"/>
<organism evidence="1 2">
    <name type="scientific">Tetrahymena thermophila (strain SB210)</name>
    <dbReference type="NCBI Taxonomy" id="312017"/>
    <lineage>
        <taxon>Eukaryota</taxon>
        <taxon>Sar</taxon>
        <taxon>Alveolata</taxon>
        <taxon>Ciliophora</taxon>
        <taxon>Intramacronucleata</taxon>
        <taxon>Oligohymenophorea</taxon>
        <taxon>Hymenostomatida</taxon>
        <taxon>Tetrahymenina</taxon>
        <taxon>Tetrahymenidae</taxon>
        <taxon>Tetrahymena</taxon>
    </lineage>
</organism>
<evidence type="ECO:0000313" key="1">
    <source>
        <dbReference type="EMBL" id="EAR95753.2"/>
    </source>
</evidence>
<dbReference type="Proteomes" id="UP000009168">
    <property type="component" value="Unassembled WGS sequence"/>
</dbReference>
<reference evidence="2" key="1">
    <citation type="journal article" date="2006" name="PLoS Biol.">
        <title>Macronuclear genome sequence of the ciliate Tetrahymena thermophila, a model eukaryote.</title>
        <authorList>
            <person name="Eisen J.A."/>
            <person name="Coyne R.S."/>
            <person name="Wu M."/>
            <person name="Wu D."/>
            <person name="Thiagarajan M."/>
            <person name="Wortman J.R."/>
            <person name="Badger J.H."/>
            <person name="Ren Q."/>
            <person name="Amedeo P."/>
            <person name="Jones K.M."/>
            <person name="Tallon L.J."/>
            <person name="Delcher A.L."/>
            <person name="Salzberg S.L."/>
            <person name="Silva J.C."/>
            <person name="Haas B.J."/>
            <person name="Majoros W.H."/>
            <person name="Farzad M."/>
            <person name="Carlton J.M."/>
            <person name="Smith R.K. Jr."/>
            <person name="Garg J."/>
            <person name="Pearlman R.E."/>
            <person name="Karrer K.M."/>
            <person name="Sun L."/>
            <person name="Manning G."/>
            <person name="Elde N.C."/>
            <person name="Turkewitz A.P."/>
            <person name="Asai D.J."/>
            <person name="Wilkes D.E."/>
            <person name="Wang Y."/>
            <person name="Cai H."/>
            <person name="Collins K."/>
            <person name="Stewart B.A."/>
            <person name="Lee S.R."/>
            <person name="Wilamowska K."/>
            <person name="Weinberg Z."/>
            <person name="Ruzzo W.L."/>
            <person name="Wloga D."/>
            <person name="Gaertig J."/>
            <person name="Frankel J."/>
            <person name="Tsao C.-C."/>
            <person name="Gorovsky M.A."/>
            <person name="Keeling P.J."/>
            <person name="Waller R.F."/>
            <person name="Patron N.J."/>
            <person name="Cherry J.M."/>
            <person name="Stover N.A."/>
            <person name="Krieger C.J."/>
            <person name="del Toro C."/>
            <person name="Ryder H.F."/>
            <person name="Williamson S.C."/>
            <person name="Barbeau R.A."/>
            <person name="Hamilton E.P."/>
            <person name="Orias E."/>
        </authorList>
    </citation>
    <scope>NUCLEOTIDE SEQUENCE [LARGE SCALE GENOMIC DNA]</scope>
    <source>
        <strain evidence="2">SB210</strain>
    </source>
</reference>
<keyword evidence="2" id="KW-1185">Reference proteome</keyword>
<dbReference type="EMBL" id="GG662703">
    <property type="protein sequence ID" value="EAR95753.2"/>
    <property type="molecule type" value="Genomic_DNA"/>
</dbReference>
<accession>I7LUR5</accession>
<name>I7LUR5_TETTS</name>
<dbReference type="RefSeq" id="XP_001015998.2">
    <property type="nucleotide sequence ID" value="XM_001015998.2"/>
</dbReference>
<evidence type="ECO:0000313" key="2">
    <source>
        <dbReference type="Proteomes" id="UP000009168"/>
    </source>
</evidence>
<dbReference type="AlphaFoldDB" id="I7LUR5"/>
<dbReference type="KEGG" id="tet:TTHERM_00274580"/>
<gene>
    <name evidence="1" type="ORF">TTHERM_00274580</name>
</gene>
<sequence length="107" mass="13289">MKILNLSYSLQLKNYYLQQKKKFQIITIYLEMQLFTEINKFYKSKRLNYIFYRAQSNIFRVIFLNHLNNLHCVQKKVLIMIPLQERNHYFIQTTQLNTQKNHHNKFQ</sequence>
<dbReference type="GeneID" id="7822659"/>
<protein>
    <submittedName>
        <fullName evidence="1">Uncharacterized protein</fullName>
    </submittedName>
</protein>